<evidence type="ECO:0000256" key="14">
    <source>
        <dbReference type="SAM" id="Phobius"/>
    </source>
</evidence>
<keyword evidence="11 14" id="KW-1133">Transmembrane helix</keyword>
<evidence type="ECO:0000256" key="7">
    <source>
        <dbReference type="ARBA" id="ARBA00022692"/>
    </source>
</evidence>
<comment type="caution">
    <text evidence="17">The sequence shown here is derived from an EMBL/GenBank/DDBJ whole genome shotgun (WGS) entry which is preliminary data.</text>
</comment>
<evidence type="ECO:0000256" key="10">
    <source>
        <dbReference type="ARBA" id="ARBA00022840"/>
    </source>
</evidence>
<evidence type="ECO:0000259" key="15">
    <source>
        <dbReference type="PROSITE" id="PS50109"/>
    </source>
</evidence>
<evidence type="ECO:0000256" key="2">
    <source>
        <dbReference type="ARBA" id="ARBA00004651"/>
    </source>
</evidence>
<evidence type="ECO:0000256" key="4">
    <source>
        <dbReference type="ARBA" id="ARBA00022475"/>
    </source>
</evidence>
<dbReference type="InterPro" id="IPR005467">
    <property type="entry name" value="His_kinase_dom"/>
</dbReference>
<dbReference type="Pfam" id="PF00672">
    <property type="entry name" value="HAMP"/>
    <property type="match status" value="1"/>
</dbReference>
<dbReference type="SMART" id="SM00304">
    <property type="entry name" value="HAMP"/>
    <property type="match status" value="1"/>
</dbReference>
<dbReference type="InterPro" id="IPR003660">
    <property type="entry name" value="HAMP_dom"/>
</dbReference>
<dbReference type="Gene3D" id="3.30.565.10">
    <property type="entry name" value="Histidine kinase-like ATPase, C-terminal domain"/>
    <property type="match status" value="1"/>
</dbReference>
<keyword evidence="5" id="KW-0597">Phosphoprotein</keyword>
<dbReference type="SUPFAM" id="SSF158472">
    <property type="entry name" value="HAMP domain-like"/>
    <property type="match status" value="1"/>
</dbReference>
<evidence type="ECO:0000256" key="6">
    <source>
        <dbReference type="ARBA" id="ARBA00022679"/>
    </source>
</evidence>
<keyword evidence="7 14" id="KW-0812">Transmembrane</keyword>
<dbReference type="PANTHER" id="PTHR34220:SF11">
    <property type="entry name" value="SENSOR PROTEIN KINASE HPTS"/>
    <property type="match status" value="1"/>
</dbReference>
<dbReference type="Proteomes" id="UP001596113">
    <property type="component" value="Unassembled WGS sequence"/>
</dbReference>
<keyword evidence="4" id="KW-1003">Cell membrane</keyword>
<keyword evidence="12" id="KW-0902">Two-component regulatory system</keyword>
<dbReference type="Pfam" id="PF02518">
    <property type="entry name" value="HATPase_c"/>
    <property type="match status" value="1"/>
</dbReference>
<organism evidence="17 18">
    <name type="scientific">Cohnella soli</name>
    <dbReference type="NCBI Taxonomy" id="425005"/>
    <lineage>
        <taxon>Bacteria</taxon>
        <taxon>Bacillati</taxon>
        <taxon>Bacillota</taxon>
        <taxon>Bacilli</taxon>
        <taxon>Bacillales</taxon>
        <taxon>Paenibacillaceae</taxon>
        <taxon>Cohnella</taxon>
    </lineage>
</organism>
<evidence type="ECO:0000313" key="18">
    <source>
        <dbReference type="Proteomes" id="UP001596113"/>
    </source>
</evidence>
<feature type="domain" description="HAMP" evidence="16">
    <location>
        <begin position="320"/>
        <end position="372"/>
    </location>
</feature>
<feature type="transmembrane region" description="Helical" evidence="14">
    <location>
        <begin position="299"/>
        <end position="318"/>
    </location>
</feature>
<dbReference type="PANTHER" id="PTHR34220">
    <property type="entry name" value="SENSOR HISTIDINE KINASE YPDA"/>
    <property type="match status" value="1"/>
</dbReference>
<dbReference type="InterPro" id="IPR050640">
    <property type="entry name" value="Bact_2-comp_sensor_kinase"/>
</dbReference>
<dbReference type="RefSeq" id="WP_378138114.1">
    <property type="nucleotide sequence ID" value="NZ_JBHSMI010000052.1"/>
</dbReference>
<dbReference type="EC" id="2.7.13.3" evidence="3"/>
<dbReference type="Gene3D" id="3.30.450.20">
    <property type="entry name" value="PAS domain"/>
    <property type="match status" value="2"/>
</dbReference>
<evidence type="ECO:0000259" key="16">
    <source>
        <dbReference type="PROSITE" id="PS50885"/>
    </source>
</evidence>
<proteinExistence type="predicted"/>
<evidence type="ECO:0000313" key="17">
    <source>
        <dbReference type="EMBL" id="MFC5406168.1"/>
    </source>
</evidence>
<dbReference type="GO" id="GO:0004673">
    <property type="term" value="F:protein histidine kinase activity"/>
    <property type="evidence" value="ECO:0007669"/>
    <property type="project" value="UniProtKB-EC"/>
</dbReference>
<accession>A0ABW0HZ06</accession>
<feature type="transmembrane region" description="Helical" evidence="14">
    <location>
        <begin position="12"/>
        <end position="30"/>
    </location>
</feature>
<sequence length="593" mass="67138">MIKSRLQNQFLFAFVLLSFLTLLIGSYLLYIRILSMLQDKTEQASVQSFQLVEQSIRSFRDEVNRLSQYILTDANVQSFLERPLSNQVEEIHIANGIRDKLSDSIGINKYVKSIFIYSKDGRALGYSDNKFYTVPDSVERDWLLSSDIYQMAKSSFPDLIWEGVDQSTIPFGDNQRNLISAYRGIKSYYQSSVSGMLVINVTEQTLADIYTGAVNSKDENIYILDPTGRTISASAKDLVGTNKSAYIPKFEKKSGSFIMHSEGEDKQLVYYALGDTGWTLCREVPVSTMERDIVSLRTVLFYVFILCLLVSTLLAFYITRKLLKPLTALVKGMRSLEKGQLGVTLERQPPNEIGLLFTQFNQMSVSLEHLMEHNRVVENQKRQAELNVLQAQIHPHFLYNTLNAIKWMAVAVKADNIMQSITALGNMIRPIFSDSSPIITLKEELDYASNYFTLMNNRYGEGVTLEIQVPDELNSVPIPRLLLQPVIENGLIHGLESNNYRGHMRIEAFRAGDQIVIHVEDNGRGIEEKELVGIQTLLATATDEKQRSGSGIGLLNVHIRLRLYYGETYGLQIERRETGGTLVTLRLGFVPKS</sequence>
<dbReference type="CDD" id="cd06225">
    <property type="entry name" value="HAMP"/>
    <property type="match status" value="1"/>
</dbReference>
<evidence type="ECO:0000256" key="11">
    <source>
        <dbReference type="ARBA" id="ARBA00022989"/>
    </source>
</evidence>
<dbReference type="Pfam" id="PF06580">
    <property type="entry name" value="His_kinase"/>
    <property type="match status" value="1"/>
</dbReference>
<keyword evidence="18" id="KW-1185">Reference proteome</keyword>
<keyword evidence="10" id="KW-0067">ATP-binding</keyword>
<dbReference type="InterPro" id="IPR036890">
    <property type="entry name" value="HATPase_C_sf"/>
</dbReference>
<evidence type="ECO:0000256" key="13">
    <source>
        <dbReference type="ARBA" id="ARBA00023136"/>
    </source>
</evidence>
<comment type="catalytic activity">
    <reaction evidence="1">
        <text>ATP + protein L-histidine = ADP + protein N-phospho-L-histidine.</text>
        <dbReference type="EC" id="2.7.13.3"/>
    </reaction>
</comment>
<dbReference type="EMBL" id="JBHSMI010000052">
    <property type="protein sequence ID" value="MFC5406168.1"/>
    <property type="molecule type" value="Genomic_DNA"/>
</dbReference>
<evidence type="ECO:0000256" key="8">
    <source>
        <dbReference type="ARBA" id="ARBA00022741"/>
    </source>
</evidence>
<dbReference type="InterPro" id="IPR003594">
    <property type="entry name" value="HATPase_dom"/>
</dbReference>
<comment type="subcellular location">
    <subcellularLocation>
        <location evidence="2">Cell membrane</location>
        <topology evidence="2">Multi-pass membrane protein</topology>
    </subcellularLocation>
</comment>
<evidence type="ECO:0000256" key="3">
    <source>
        <dbReference type="ARBA" id="ARBA00012438"/>
    </source>
</evidence>
<keyword evidence="8" id="KW-0547">Nucleotide-binding</keyword>
<keyword evidence="9 17" id="KW-0418">Kinase</keyword>
<dbReference type="InterPro" id="IPR010559">
    <property type="entry name" value="Sig_transdc_His_kin_internal"/>
</dbReference>
<dbReference type="PROSITE" id="PS50109">
    <property type="entry name" value="HIS_KIN"/>
    <property type="match status" value="1"/>
</dbReference>
<name>A0ABW0HZ06_9BACL</name>
<keyword evidence="6 17" id="KW-0808">Transferase</keyword>
<reference evidence="18" key="1">
    <citation type="journal article" date="2019" name="Int. J. Syst. Evol. Microbiol.">
        <title>The Global Catalogue of Microorganisms (GCM) 10K type strain sequencing project: providing services to taxonomists for standard genome sequencing and annotation.</title>
        <authorList>
            <consortium name="The Broad Institute Genomics Platform"/>
            <consortium name="The Broad Institute Genome Sequencing Center for Infectious Disease"/>
            <person name="Wu L."/>
            <person name="Ma J."/>
        </authorList>
    </citation>
    <scope>NUCLEOTIDE SEQUENCE [LARGE SCALE GENOMIC DNA]</scope>
    <source>
        <strain evidence="18">CGMCC 1.18575</strain>
    </source>
</reference>
<dbReference type="Gene3D" id="6.10.340.10">
    <property type="match status" value="1"/>
</dbReference>
<protein>
    <recommendedName>
        <fullName evidence="3">histidine kinase</fullName>
        <ecNumber evidence="3">2.7.13.3</ecNumber>
    </recommendedName>
</protein>
<evidence type="ECO:0000256" key="12">
    <source>
        <dbReference type="ARBA" id="ARBA00023012"/>
    </source>
</evidence>
<feature type="domain" description="Histidine kinase" evidence="15">
    <location>
        <begin position="393"/>
        <end position="591"/>
    </location>
</feature>
<evidence type="ECO:0000256" key="1">
    <source>
        <dbReference type="ARBA" id="ARBA00000085"/>
    </source>
</evidence>
<gene>
    <name evidence="17" type="ORF">ACFPOF_25795</name>
</gene>
<keyword evidence="13 14" id="KW-0472">Membrane</keyword>
<dbReference type="SUPFAM" id="SSF55874">
    <property type="entry name" value="ATPase domain of HSP90 chaperone/DNA topoisomerase II/histidine kinase"/>
    <property type="match status" value="1"/>
</dbReference>
<evidence type="ECO:0000256" key="9">
    <source>
        <dbReference type="ARBA" id="ARBA00022777"/>
    </source>
</evidence>
<dbReference type="SMART" id="SM00387">
    <property type="entry name" value="HATPase_c"/>
    <property type="match status" value="1"/>
</dbReference>
<evidence type="ECO:0000256" key="5">
    <source>
        <dbReference type="ARBA" id="ARBA00022553"/>
    </source>
</evidence>
<dbReference type="PROSITE" id="PS50885">
    <property type="entry name" value="HAMP"/>
    <property type="match status" value="1"/>
</dbReference>